<sequence length="118" mass="13860">MKNHRRLLNTNPDSYYEEDIRRLYENSLKDSFSNEYYATYIFPECIQMSLTESDCLGSSLSIGSQFLIKFEKCCAIVEIARIDDNSGGNELLRILYLKLIKRETSYPEWDGHMEILKI</sequence>
<evidence type="ECO:0000313" key="2">
    <source>
        <dbReference type="WBParaSite" id="PSU_v2.g12384.t1"/>
    </source>
</evidence>
<proteinExistence type="predicted"/>
<dbReference type="AlphaFoldDB" id="A0A914XYT9"/>
<organism evidence="1 2">
    <name type="scientific">Panagrolaimus superbus</name>
    <dbReference type="NCBI Taxonomy" id="310955"/>
    <lineage>
        <taxon>Eukaryota</taxon>
        <taxon>Metazoa</taxon>
        <taxon>Ecdysozoa</taxon>
        <taxon>Nematoda</taxon>
        <taxon>Chromadorea</taxon>
        <taxon>Rhabditida</taxon>
        <taxon>Tylenchina</taxon>
        <taxon>Panagrolaimomorpha</taxon>
        <taxon>Panagrolaimoidea</taxon>
        <taxon>Panagrolaimidae</taxon>
        <taxon>Panagrolaimus</taxon>
    </lineage>
</organism>
<keyword evidence="1" id="KW-1185">Reference proteome</keyword>
<reference evidence="2" key="1">
    <citation type="submission" date="2022-11" db="UniProtKB">
        <authorList>
            <consortium name="WormBaseParasite"/>
        </authorList>
    </citation>
    <scope>IDENTIFICATION</scope>
</reference>
<dbReference type="WBParaSite" id="PSU_v2.g12384.t1">
    <property type="protein sequence ID" value="PSU_v2.g12384.t1"/>
    <property type="gene ID" value="PSU_v2.g12384"/>
</dbReference>
<name>A0A914XYT9_9BILA</name>
<accession>A0A914XYT9</accession>
<evidence type="ECO:0000313" key="1">
    <source>
        <dbReference type="Proteomes" id="UP000887577"/>
    </source>
</evidence>
<protein>
    <submittedName>
        <fullName evidence="2">Uncharacterized protein</fullName>
    </submittedName>
</protein>
<dbReference type="Proteomes" id="UP000887577">
    <property type="component" value="Unplaced"/>
</dbReference>